<gene>
    <name evidence="3" type="ORF">AUP43_10130</name>
</gene>
<accession>A0A154W243</accession>
<dbReference type="GO" id="GO:0017168">
    <property type="term" value="F:5-oxoprolinase (ATP-hydrolyzing) activity"/>
    <property type="evidence" value="ECO:0007669"/>
    <property type="project" value="TreeGrafter"/>
</dbReference>
<dbReference type="RefSeq" id="WP_067556784.1">
    <property type="nucleotide sequence ID" value="NZ_LPXN01000115.1"/>
</dbReference>
<dbReference type="InterPro" id="IPR045079">
    <property type="entry name" value="Oxoprolinase-like"/>
</dbReference>
<keyword evidence="4" id="KW-1185">Reference proteome</keyword>
<dbReference type="AlphaFoldDB" id="A0A154W243"/>
<dbReference type="STRING" id="580166.AUP43_10130"/>
<dbReference type="InterPro" id="IPR003692">
    <property type="entry name" value="Hydantoinase_B"/>
</dbReference>
<name>A0A154W243_9PROT</name>
<dbReference type="Pfam" id="PF02538">
    <property type="entry name" value="Hydantoinase_B"/>
    <property type="match status" value="1"/>
</dbReference>
<dbReference type="EMBL" id="LPXN01000115">
    <property type="protein sequence ID" value="KZD07521.1"/>
    <property type="molecule type" value="Genomic_DNA"/>
</dbReference>
<dbReference type="OrthoDB" id="9761586at2"/>
<feature type="region of interest" description="Disordered" evidence="1">
    <location>
        <begin position="516"/>
        <end position="553"/>
    </location>
</feature>
<dbReference type="Proteomes" id="UP000076400">
    <property type="component" value="Unassembled WGS sequence"/>
</dbReference>
<evidence type="ECO:0000313" key="4">
    <source>
        <dbReference type="Proteomes" id="UP000076400"/>
    </source>
</evidence>
<feature type="compositionally biased region" description="Basic and acidic residues" evidence="1">
    <location>
        <begin position="524"/>
        <end position="538"/>
    </location>
</feature>
<evidence type="ECO:0000313" key="3">
    <source>
        <dbReference type="EMBL" id="KZD07521.1"/>
    </source>
</evidence>
<organism evidence="3 4">
    <name type="scientific">Oceanibaculum pacificum</name>
    <dbReference type="NCBI Taxonomy" id="580166"/>
    <lineage>
        <taxon>Bacteria</taxon>
        <taxon>Pseudomonadati</taxon>
        <taxon>Pseudomonadota</taxon>
        <taxon>Alphaproteobacteria</taxon>
        <taxon>Rhodospirillales</taxon>
        <taxon>Oceanibaculaceae</taxon>
        <taxon>Oceanibaculum</taxon>
    </lineage>
</organism>
<reference evidence="3 4" key="1">
    <citation type="submission" date="2015-12" db="EMBL/GenBank/DDBJ databases">
        <title>Genome sequence of Oceanibaculum pacificum MCCC 1A02656.</title>
        <authorList>
            <person name="Lu L."/>
            <person name="Lai Q."/>
            <person name="Shao Z."/>
            <person name="Qian P."/>
        </authorList>
    </citation>
    <scope>NUCLEOTIDE SEQUENCE [LARGE SCALE GENOMIC DNA]</scope>
    <source>
        <strain evidence="3 4">MCCC 1A02656</strain>
    </source>
</reference>
<feature type="domain" description="Hydantoinase B/oxoprolinase" evidence="2">
    <location>
        <begin position="5"/>
        <end position="523"/>
    </location>
</feature>
<dbReference type="PANTHER" id="PTHR11365">
    <property type="entry name" value="5-OXOPROLINASE RELATED"/>
    <property type="match status" value="1"/>
</dbReference>
<protein>
    <recommendedName>
        <fullName evidence="2">Hydantoinase B/oxoprolinase domain-containing protein</fullName>
    </recommendedName>
</protein>
<comment type="caution">
    <text evidence="3">The sequence shown here is derived from an EMBL/GenBank/DDBJ whole genome shotgun (WGS) entry which is preliminary data.</text>
</comment>
<dbReference type="GO" id="GO:0005829">
    <property type="term" value="C:cytosol"/>
    <property type="evidence" value="ECO:0007669"/>
    <property type="project" value="TreeGrafter"/>
</dbReference>
<evidence type="ECO:0000256" key="1">
    <source>
        <dbReference type="SAM" id="MobiDB-lite"/>
    </source>
</evidence>
<dbReference type="GO" id="GO:0006749">
    <property type="term" value="P:glutathione metabolic process"/>
    <property type="evidence" value="ECO:0007669"/>
    <property type="project" value="TreeGrafter"/>
</dbReference>
<proteinExistence type="predicted"/>
<evidence type="ECO:0000259" key="2">
    <source>
        <dbReference type="Pfam" id="PF02538"/>
    </source>
</evidence>
<sequence length="553" mass="59200">MRYAQVEIIASALEATTREMNATLVRTAFSPNVKERADCSTALTDMQGRTLALFTNAPAHLGATLRLVPEILKRFPLETIRPGDAFLANDPYIVGVTHLNDCTVAAPIFVEGEAVGFSVAVAHHSDVGGRVPGSEAGDSNSIYQEGIRIPPVQIYRAGERRNDIIELFLLNSRTPHFGEGDLLAQMAAADRGIQRVQELFGRVGTAAMLERIDEMLAAAEARTRHQIRANLKPGRYSAEDWLDEDGISDNPIKLAADVTIEDGHIHIDLSRCGKQVASGKNMPWTHTLSTVYYCLKVFTEPNQPINEGLYRCVTVIAPEGSIANCRAPAGVSSRGLTSMILADCLIAALGQAAPQRALAPSGTYQGIILSGYDPVRSRYFIDYENFSGGQGGRVSADGMDAVQLHITNTSNLPIESMEAEFPVRVERYELLPDTGGRGKYRGGLGVVRDLRILAEDLNVATRSARQKFPAAGMAGGDPGSLGAFILNPGAEDERRLPSTKSEIALAKGDLLRILTPGGGGFGPESERDPNRLAHDIADGKISGGSAAGTRSAA</sequence>
<dbReference type="PANTHER" id="PTHR11365:SF23">
    <property type="entry name" value="HYPOTHETICAL 5-OXOPROLINASE (EUROFUNG)-RELATED"/>
    <property type="match status" value="1"/>
</dbReference>